<dbReference type="SMART" id="SM00708">
    <property type="entry name" value="PhBP"/>
    <property type="match status" value="1"/>
</dbReference>
<feature type="signal peptide" evidence="1">
    <location>
        <begin position="1"/>
        <end position="17"/>
    </location>
</feature>
<sequence length="147" mass="16530">MKTLVVVFAFCLVGALALSDLKKAQLARFRTSCAIETSINLQLIEDVKRQTIPMNDGRLGCFTYCILRKMGIVEENGNLWIKNNVARHQLIVWGSPWHTASKLVKKCQNITGANECKKASNLVGCFMKNKSSYKRLLHITKLLSSNE</sequence>
<dbReference type="InterPro" id="IPR036728">
    <property type="entry name" value="PBP_GOBP_sf"/>
</dbReference>
<dbReference type="SUPFAM" id="SSF47565">
    <property type="entry name" value="Insect pheromone/odorant-binding proteins"/>
    <property type="match status" value="1"/>
</dbReference>
<dbReference type="CDD" id="cd23992">
    <property type="entry name" value="PBP_GOBP"/>
    <property type="match status" value="1"/>
</dbReference>
<reference evidence="3 4" key="1">
    <citation type="submission" date="2025-04" db="UniProtKB">
        <authorList>
            <consortium name="RefSeq"/>
        </authorList>
    </citation>
    <scope>IDENTIFICATION</scope>
    <source>
        <tissue evidence="3 4">Muscle</tissue>
    </source>
</reference>
<evidence type="ECO:0000313" key="2">
    <source>
        <dbReference type="Proteomes" id="UP000504631"/>
    </source>
</evidence>
<proteinExistence type="predicted"/>
<evidence type="ECO:0000256" key="1">
    <source>
        <dbReference type="SAM" id="SignalP"/>
    </source>
</evidence>
<dbReference type="KEGG" id="bvk:117230762"/>
<evidence type="ECO:0000313" key="3">
    <source>
        <dbReference type="RefSeq" id="XP_033344409.1"/>
    </source>
</evidence>
<organism evidence="2 4">
    <name type="scientific">Bombus vosnesenskii</name>
    <dbReference type="NCBI Taxonomy" id="207650"/>
    <lineage>
        <taxon>Eukaryota</taxon>
        <taxon>Metazoa</taxon>
        <taxon>Ecdysozoa</taxon>
        <taxon>Arthropoda</taxon>
        <taxon>Hexapoda</taxon>
        <taxon>Insecta</taxon>
        <taxon>Pterygota</taxon>
        <taxon>Neoptera</taxon>
        <taxon>Endopterygota</taxon>
        <taxon>Hymenoptera</taxon>
        <taxon>Apocrita</taxon>
        <taxon>Aculeata</taxon>
        <taxon>Apoidea</taxon>
        <taxon>Anthophila</taxon>
        <taxon>Apidae</taxon>
        <taxon>Bombus</taxon>
        <taxon>Pyrobombus</taxon>
    </lineage>
</organism>
<dbReference type="RefSeq" id="XP_033344410.1">
    <property type="nucleotide sequence ID" value="XM_033488519.1"/>
</dbReference>
<feature type="chain" id="PRO_5044643800" evidence="1">
    <location>
        <begin position="18"/>
        <end position="147"/>
    </location>
</feature>
<dbReference type="RefSeq" id="XP_033344409.1">
    <property type="nucleotide sequence ID" value="XM_033488518.1"/>
</dbReference>
<name>A0A6J3JWD2_9HYME</name>
<dbReference type="GO" id="GO:0005549">
    <property type="term" value="F:odorant binding"/>
    <property type="evidence" value="ECO:0007669"/>
    <property type="project" value="InterPro"/>
</dbReference>
<keyword evidence="1" id="KW-0732">Signal</keyword>
<dbReference type="GeneID" id="117230762"/>
<dbReference type="InterPro" id="IPR006170">
    <property type="entry name" value="PBP/GOBP"/>
</dbReference>
<dbReference type="Gene3D" id="1.10.238.20">
    <property type="entry name" value="Pheromone/general odorant binding protein domain"/>
    <property type="match status" value="1"/>
</dbReference>
<dbReference type="Pfam" id="PF01395">
    <property type="entry name" value="PBP_GOBP"/>
    <property type="match status" value="1"/>
</dbReference>
<dbReference type="AlphaFoldDB" id="A0A6J3JWD2"/>
<accession>A0A6J3JWD2</accession>
<protein>
    <submittedName>
        <fullName evidence="3 4">Uncharacterized protein LOC117230762</fullName>
    </submittedName>
</protein>
<gene>
    <name evidence="3 4" type="primary">LOC117230762</name>
</gene>
<evidence type="ECO:0000313" key="4">
    <source>
        <dbReference type="RefSeq" id="XP_033344410.1"/>
    </source>
</evidence>
<dbReference type="Proteomes" id="UP000504631">
    <property type="component" value="Unplaced"/>
</dbReference>
<keyword evidence="2" id="KW-1185">Reference proteome</keyword>